<evidence type="ECO:0000256" key="5">
    <source>
        <dbReference type="PROSITE-ProRule" id="PRU01240"/>
    </source>
</evidence>
<dbReference type="InterPro" id="IPR050131">
    <property type="entry name" value="Peptidase_S8_subtilisin-like"/>
</dbReference>
<accession>G0SAU7</accession>
<dbReference type="OMA" id="AQEVEYI"/>
<evidence type="ECO:0000256" key="3">
    <source>
        <dbReference type="ARBA" id="ARBA00022801"/>
    </source>
</evidence>
<dbReference type="HOGENOM" id="CLU_011263_1_4_1"/>
<dbReference type="GO" id="GO:0006508">
    <property type="term" value="P:proteolysis"/>
    <property type="evidence" value="ECO:0007669"/>
    <property type="project" value="UniProtKB-KW"/>
</dbReference>
<proteinExistence type="inferred from homology"/>
<dbReference type="KEGG" id="cthr:CTHT_0047840"/>
<feature type="active site" description="Charge relay system" evidence="5">
    <location>
        <position position="213"/>
    </location>
</feature>
<dbReference type="PROSITE" id="PS00137">
    <property type="entry name" value="SUBTILASE_HIS"/>
    <property type="match status" value="1"/>
</dbReference>
<keyword evidence="7" id="KW-0732">Signal</keyword>
<dbReference type="RefSeq" id="XP_006695149.1">
    <property type="nucleotide sequence ID" value="XM_006695086.1"/>
</dbReference>
<dbReference type="eggNOG" id="KOG1153">
    <property type="taxonomic scope" value="Eukaryota"/>
</dbReference>
<protein>
    <recommendedName>
        <fullName evidence="8">Peptidase S8/S53 domain-containing protein</fullName>
    </recommendedName>
</protein>
<sequence length="496" mass="52510">MAGRLLTALTFALSVLGVTAAPAPEPARIKSSTTGKTYLGIPISNPDVRNPVPNRYIVVYNNTFSDEEVEAHETMVIKTIAKRNLGKRSPHTGKFLSTAVKTFKVNGWRAMSLEADDVLINEIFESKEVSYIEQDEYISLNARSFQGNAPTGLARISHATAGNRGYIFDDSGGEGITAYVVDTGIRLTHSEFEGRAVFGANFVDNSPDDENGHGSHVAGTIGGKTFGVAKKVKLVSVKVLDADGSGTNSGVLEGMQFVVRNVTALGIGGKAVMNMSLGGSRSRAINSAINQLEAAGVVPVVAAGNENQDTANTSPGSAEAAITVGAIDPRNDQRASFSNFGSLVDIYAPGVRILSVGIRNDNDEAVLSGTSMAAPHVAGLAAYLMRLEGITGVQAVSNRIKELARRTGARVRNNVPGTTDLIANNVETEVPGVIVKPTPTTTAVATATPTQRTGRGRGRFRNRPFRAGSTWLEKWFREQQKQQRNGAAVPTSTPTS</sequence>
<dbReference type="InterPro" id="IPR036852">
    <property type="entry name" value="Peptidase_S8/S53_dom_sf"/>
</dbReference>
<dbReference type="CDD" id="cd04077">
    <property type="entry name" value="Peptidases_S8_PCSK9_ProteinaseK_like"/>
    <property type="match status" value="1"/>
</dbReference>
<feature type="signal peptide" evidence="7">
    <location>
        <begin position="1"/>
        <end position="20"/>
    </location>
</feature>
<dbReference type="Pfam" id="PF00082">
    <property type="entry name" value="Peptidase_S8"/>
    <property type="match status" value="1"/>
</dbReference>
<dbReference type="OrthoDB" id="206201at2759"/>
<comment type="similarity">
    <text evidence="1 5 6">Belongs to the peptidase S8 family.</text>
</comment>
<dbReference type="InterPro" id="IPR023828">
    <property type="entry name" value="Peptidase_S8_Ser-AS"/>
</dbReference>
<keyword evidence="3 5" id="KW-0378">Hydrolase</keyword>
<evidence type="ECO:0000256" key="7">
    <source>
        <dbReference type="SAM" id="SignalP"/>
    </source>
</evidence>
<dbReference type="SUPFAM" id="SSF54897">
    <property type="entry name" value="Protease propeptides/inhibitors"/>
    <property type="match status" value="1"/>
</dbReference>
<dbReference type="InterPro" id="IPR015500">
    <property type="entry name" value="Peptidase_S8_subtilisin-rel"/>
</dbReference>
<dbReference type="Gene3D" id="3.40.50.200">
    <property type="entry name" value="Peptidase S8/S53 domain"/>
    <property type="match status" value="1"/>
</dbReference>
<dbReference type="InterPro" id="IPR000209">
    <property type="entry name" value="Peptidase_S8/S53_dom"/>
</dbReference>
<gene>
    <name evidence="9" type="ORF">CTHT_0047840</name>
</gene>
<evidence type="ECO:0000256" key="6">
    <source>
        <dbReference type="RuleBase" id="RU003355"/>
    </source>
</evidence>
<dbReference type="PROSITE" id="PS51892">
    <property type="entry name" value="SUBTILASE"/>
    <property type="match status" value="1"/>
</dbReference>
<keyword evidence="4 5" id="KW-0720">Serine protease</keyword>
<dbReference type="PRINTS" id="PR00723">
    <property type="entry name" value="SUBTILISIN"/>
</dbReference>
<keyword evidence="2 5" id="KW-0645">Protease</keyword>
<evidence type="ECO:0000256" key="2">
    <source>
        <dbReference type="ARBA" id="ARBA00022670"/>
    </source>
</evidence>
<name>G0SAU7_CHATD</name>
<keyword evidence="10" id="KW-1185">Reference proteome</keyword>
<feature type="active site" description="Charge relay system" evidence="5">
    <location>
        <position position="182"/>
    </location>
</feature>
<feature type="domain" description="Peptidase S8/S53" evidence="8">
    <location>
        <begin position="173"/>
        <end position="398"/>
    </location>
</feature>
<dbReference type="GeneID" id="18258822"/>
<dbReference type="PROSITE" id="PS00136">
    <property type="entry name" value="SUBTILASE_ASP"/>
    <property type="match status" value="1"/>
</dbReference>
<dbReference type="InterPro" id="IPR034193">
    <property type="entry name" value="PCSK9_ProteinaseK-like"/>
</dbReference>
<dbReference type="GO" id="GO:0004252">
    <property type="term" value="F:serine-type endopeptidase activity"/>
    <property type="evidence" value="ECO:0007669"/>
    <property type="project" value="UniProtKB-UniRule"/>
</dbReference>
<organism evidence="10">
    <name type="scientific">Chaetomium thermophilum (strain DSM 1495 / CBS 144.50 / IMI 039719)</name>
    <name type="common">Thermochaetoides thermophila</name>
    <dbReference type="NCBI Taxonomy" id="759272"/>
    <lineage>
        <taxon>Eukaryota</taxon>
        <taxon>Fungi</taxon>
        <taxon>Dikarya</taxon>
        <taxon>Ascomycota</taxon>
        <taxon>Pezizomycotina</taxon>
        <taxon>Sordariomycetes</taxon>
        <taxon>Sordariomycetidae</taxon>
        <taxon>Sordariales</taxon>
        <taxon>Chaetomiaceae</taxon>
        <taxon>Thermochaetoides</taxon>
    </lineage>
</organism>
<feature type="active site" description="Charge relay system" evidence="5">
    <location>
        <position position="371"/>
    </location>
</feature>
<evidence type="ECO:0000313" key="9">
    <source>
        <dbReference type="EMBL" id="EGS19327.1"/>
    </source>
</evidence>
<dbReference type="PANTHER" id="PTHR43806">
    <property type="entry name" value="PEPTIDASE S8"/>
    <property type="match status" value="1"/>
</dbReference>
<dbReference type="EMBL" id="GL988044">
    <property type="protein sequence ID" value="EGS19327.1"/>
    <property type="molecule type" value="Genomic_DNA"/>
</dbReference>
<evidence type="ECO:0000256" key="4">
    <source>
        <dbReference type="ARBA" id="ARBA00022825"/>
    </source>
</evidence>
<dbReference type="PROSITE" id="PS00138">
    <property type="entry name" value="SUBTILASE_SER"/>
    <property type="match status" value="1"/>
</dbReference>
<dbReference type="FunFam" id="3.40.50.200:FF:000007">
    <property type="entry name" value="Subtilisin-like serine protease"/>
    <property type="match status" value="1"/>
</dbReference>
<dbReference type="Proteomes" id="UP000008066">
    <property type="component" value="Unassembled WGS sequence"/>
</dbReference>
<dbReference type="SUPFAM" id="SSF52743">
    <property type="entry name" value="Subtilisin-like"/>
    <property type="match status" value="1"/>
</dbReference>
<dbReference type="InterPro" id="IPR022398">
    <property type="entry name" value="Peptidase_S8_His-AS"/>
</dbReference>
<dbReference type="AlphaFoldDB" id="G0SAU7"/>
<evidence type="ECO:0000313" key="10">
    <source>
        <dbReference type="Proteomes" id="UP000008066"/>
    </source>
</evidence>
<dbReference type="PANTHER" id="PTHR43806:SF11">
    <property type="entry name" value="CEREVISIN-RELATED"/>
    <property type="match status" value="1"/>
</dbReference>
<dbReference type="InterPro" id="IPR023827">
    <property type="entry name" value="Peptidase_S8_Asp-AS"/>
</dbReference>
<evidence type="ECO:0000256" key="1">
    <source>
        <dbReference type="ARBA" id="ARBA00011073"/>
    </source>
</evidence>
<feature type="chain" id="PRO_5003409005" description="Peptidase S8/S53 domain-containing protein" evidence="7">
    <location>
        <begin position="21"/>
        <end position="496"/>
    </location>
</feature>
<reference evidence="9 10" key="1">
    <citation type="journal article" date="2011" name="Cell">
        <title>Insight into structure and assembly of the nuclear pore complex by utilizing the genome of a eukaryotic thermophile.</title>
        <authorList>
            <person name="Amlacher S."/>
            <person name="Sarges P."/>
            <person name="Flemming D."/>
            <person name="van Noort V."/>
            <person name="Kunze R."/>
            <person name="Devos D.P."/>
            <person name="Arumugam M."/>
            <person name="Bork P."/>
            <person name="Hurt E."/>
        </authorList>
    </citation>
    <scope>NUCLEOTIDE SEQUENCE [LARGE SCALE GENOMIC DNA]</scope>
    <source>
        <strain evidence="10">DSM 1495 / CBS 144.50 / IMI 039719</strain>
    </source>
</reference>
<evidence type="ECO:0000259" key="8">
    <source>
        <dbReference type="Pfam" id="PF00082"/>
    </source>
</evidence>